<organism evidence="1">
    <name type="scientific">Rhizobium meliloti</name>
    <name type="common">Ensifer meliloti</name>
    <name type="synonym">Sinorhizobium meliloti</name>
    <dbReference type="NCBI Taxonomy" id="382"/>
    <lineage>
        <taxon>Bacteria</taxon>
        <taxon>Pseudomonadati</taxon>
        <taxon>Pseudomonadota</taxon>
        <taxon>Alphaproteobacteria</taxon>
        <taxon>Hyphomicrobiales</taxon>
        <taxon>Rhizobiaceae</taxon>
        <taxon>Sinorhizobium/Ensifer group</taxon>
        <taxon>Sinorhizobium</taxon>
    </lineage>
</organism>
<sequence length="56" mass="6293">MTAEQQSPQRVFADALRLRTAQQQYSSPGGREPCIINIDQLCGERLAYTDLLARDP</sequence>
<proteinExistence type="predicted"/>
<protein>
    <submittedName>
        <fullName evidence="1">Uncharacterized protein</fullName>
    </submittedName>
</protein>
<reference evidence="1" key="1">
    <citation type="journal article" date="2012" name="Mol. Plant Microbe Interact.">
        <title>Rhizobial plasmids that cause impaired symbiotic nitrogen fixation and enhanced host invasion.</title>
        <authorList>
            <person name="Crook M.B."/>
            <person name="Lindsay D.P."/>
            <person name="Biggs M.B."/>
            <person name="Bentley J.S."/>
            <person name="Price J.C."/>
            <person name="Clement S.C."/>
            <person name="Clement M.J."/>
            <person name="Long S.R."/>
            <person name="Griffitts J.S."/>
        </authorList>
    </citation>
    <scope>NUCLEOTIDE SEQUENCE</scope>
    <source>
        <strain evidence="1">C017</strain>
        <plasmid evidence="1">pHRC017</plasmid>
    </source>
</reference>
<evidence type="ECO:0000313" key="1">
    <source>
        <dbReference type="EMBL" id="AFJ91436.1"/>
    </source>
</evidence>
<name>I2E1R8_RHIML</name>
<gene>
    <name evidence="1" type="ORF">pHRC017_0324</name>
</gene>
<accession>I2E1R8</accession>
<keyword evidence="1" id="KW-0614">Plasmid</keyword>
<geneLocation type="plasmid" evidence="1">
    <name>pHRC017</name>
</geneLocation>
<dbReference type="EMBL" id="JQ665880">
    <property type="protein sequence ID" value="AFJ91436.1"/>
    <property type="molecule type" value="Genomic_DNA"/>
</dbReference>
<dbReference type="AlphaFoldDB" id="I2E1R8"/>